<dbReference type="PROSITE" id="PS50280">
    <property type="entry name" value="SET"/>
    <property type="match status" value="1"/>
</dbReference>
<keyword evidence="8" id="KW-1185">Reference proteome</keyword>
<keyword evidence="1" id="KW-0479">Metal-binding</keyword>
<dbReference type="Gene3D" id="2.170.270.10">
    <property type="entry name" value="SET domain"/>
    <property type="match status" value="1"/>
</dbReference>
<dbReference type="SUPFAM" id="SSF82199">
    <property type="entry name" value="SET domain"/>
    <property type="match status" value="1"/>
</dbReference>
<dbReference type="OrthoDB" id="5945798at2759"/>
<dbReference type="PANTHER" id="PTHR12197:SF251">
    <property type="entry name" value="EG:BACR7C10.4 PROTEIN"/>
    <property type="match status" value="1"/>
</dbReference>
<dbReference type="PROSITE" id="PS50865">
    <property type="entry name" value="ZF_MYND_2"/>
    <property type="match status" value="1"/>
</dbReference>
<dbReference type="InParanoid" id="A0A2K1QXD3"/>
<evidence type="ECO:0000259" key="6">
    <source>
        <dbReference type="PROSITE" id="PS50865"/>
    </source>
</evidence>
<dbReference type="InterPro" id="IPR002893">
    <property type="entry name" value="Znf_MYND"/>
</dbReference>
<evidence type="ECO:0000313" key="7">
    <source>
        <dbReference type="EMBL" id="PNS19716.1"/>
    </source>
</evidence>
<dbReference type="STRING" id="2082308.A0A2K1QXD3"/>
<name>A0A2K1QXD3_9PEZI</name>
<dbReference type="AlphaFoldDB" id="A0A2K1QXD3"/>
<accession>A0A2K1QXD3</accession>
<dbReference type="InterPro" id="IPR050869">
    <property type="entry name" value="H3K4_H4K5_MeTrfase"/>
</dbReference>
<organism evidence="7 8">
    <name type="scientific">Sphaceloma murrayae</name>
    <dbReference type="NCBI Taxonomy" id="2082308"/>
    <lineage>
        <taxon>Eukaryota</taxon>
        <taxon>Fungi</taxon>
        <taxon>Dikarya</taxon>
        <taxon>Ascomycota</taxon>
        <taxon>Pezizomycotina</taxon>
        <taxon>Dothideomycetes</taxon>
        <taxon>Dothideomycetidae</taxon>
        <taxon>Myriangiales</taxon>
        <taxon>Elsinoaceae</taxon>
        <taxon>Sphaceloma</taxon>
    </lineage>
</organism>
<comment type="caution">
    <text evidence="7">The sequence shown here is derived from an EMBL/GenBank/DDBJ whole genome shotgun (WGS) entry which is preliminary data.</text>
</comment>
<dbReference type="Gene3D" id="1.10.220.160">
    <property type="match status" value="1"/>
</dbReference>
<evidence type="ECO:0000259" key="5">
    <source>
        <dbReference type="PROSITE" id="PS50280"/>
    </source>
</evidence>
<evidence type="ECO:0000313" key="8">
    <source>
        <dbReference type="Proteomes" id="UP000243797"/>
    </source>
</evidence>
<dbReference type="EMBL" id="NKHZ01000029">
    <property type="protein sequence ID" value="PNS19716.1"/>
    <property type="molecule type" value="Genomic_DNA"/>
</dbReference>
<dbReference type="InterPro" id="IPR001214">
    <property type="entry name" value="SET_dom"/>
</dbReference>
<dbReference type="Proteomes" id="UP000243797">
    <property type="component" value="Unassembled WGS sequence"/>
</dbReference>
<gene>
    <name evidence="7" type="ORF">CAC42_7683</name>
</gene>
<dbReference type="Gene3D" id="6.10.140.2220">
    <property type="match status" value="1"/>
</dbReference>
<evidence type="ECO:0000256" key="3">
    <source>
        <dbReference type="ARBA" id="ARBA00022833"/>
    </source>
</evidence>
<keyword evidence="3" id="KW-0862">Zinc</keyword>
<evidence type="ECO:0000256" key="1">
    <source>
        <dbReference type="ARBA" id="ARBA00022723"/>
    </source>
</evidence>
<reference evidence="7 8" key="1">
    <citation type="submission" date="2017-06" db="EMBL/GenBank/DDBJ databases">
        <title>Draft genome sequence of a variant of Elsinoe murrayae.</title>
        <authorList>
            <person name="Cheng Q."/>
        </authorList>
    </citation>
    <scope>NUCLEOTIDE SEQUENCE [LARGE SCALE GENOMIC DNA]</scope>
    <source>
        <strain evidence="7 8">CQ-2017a</strain>
    </source>
</reference>
<evidence type="ECO:0000256" key="2">
    <source>
        <dbReference type="ARBA" id="ARBA00022771"/>
    </source>
</evidence>
<keyword evidence="2 4" id="KW-0863">Zinc-finger</keyword>
<dbReference type="SMART" id="SM00317">
    <property type="entry name" value="SET"/>
    <property type="match status" value="1"/>
</dbReference>
<protein>
    <submittedName>
        <fullName evidence="7">Uncharacterized protein</fullName>
    </submittedName>
</protein>
<dbReference type="GO" id="GO:0008270">
    <property type="term" value="F:zinc ion binding"/>
    <property type="evidence" value="ECO:0007669"/>
    <property type="project" value="UniProtKB-KW"/>
</dbReference>
<feature type="domain" description="MYND-type" evidence="6">
    <location>
        <begin position="57"/>
        <end position="102"/>
    </location>
</feature>
<dbReference type="Pfam" id="PF00856">
    <property type="entry name" value="SET"/>
    <property type="match status" value="1"/>
</dbReference>
<dbReference type="Pfam" id="PF01753">
    <property type="entry name" value="zf-MYND"/>
    <property type="match status" value="1"/>
</dbReference>
<sequence>MSSVDSSALQHRARVGPSRLAGKGVLANEDIDEGEHIARIERPLLAVLDTKNLPLCCEDCLRTEPGKPPVSILRYCVGCRSVKFCSKRCQTRSWKRSHRYECRLYKDAAPNLPGSVVRATAQLLILKRHGLITPAMSAELDRLRSSTVPMHPDDLDSVEITQKFLRGDPKCSGTIWVEIVHIMGLLKINCFTLVHEWSDPLGVALDPFISTVNHSCRPNAVVVFNGASPSLRSIRPIAKDEEVTWSYVDVVDPRHRRRARLRRGYEFDCTCPKCTSNDVDDAKPESELEQRLWKAMAFANKEQDSVKAKSLLKAIIRTAQENKYPTTRAPIPEAYQALLVECNATEEWRSSFIIAIKQYFFIDPKLYPQEFYITRVVHTWSLVNVMQVFGNRYMEANDAGGWEREWGIDDIAAPLHRILKALRVNVVKCYGPGQVVDLINEAAERFDTSLEVLPAYARNFVTKDLSDIWSQLERLRHNKVDMSDAAPELVLGPS</sequence>
<dbReference type="GO" id="GO:0005634">
    <property type="term" value="C:nucleus"/>
    <property type="evidence" value="ECO:0007669"/>
    <property type="project" value="TreeGrafter"/>
</dbReference>
<evidence type="ECO:0000256" key="4">
    <source>
        <dbReference type="PROSITE-ProRule" id="PRU00134"/>
    </source>
</evidence>
<proteinExistence type="predicted"/>
<feature type="domain" description="SET" evidence="5">
    <location>
        <begin position="1"/>
        <end position="248"/>
    </location>
</feature>
<dbReference type="PANTHER" id="PTHR12197">
    <property type="entry name" value="HISTONE-LYSINE N-METHYLTRANSFERASE SMYD"/>
    <property type="match status" value="1"/>
</dbReference>
<dbReference type="InterPro" id="IPR046341">
    <property type="entry name" value="SET_dom_sf"/>
</dbReference>